<reference evidence="3 4" key="1">
    <citation type="submission" date="2018-06" db="EMBL/GenBank/DDBJ databases">
        <title>Complete genome of Desulfovibrio marinus P48SEP.</title>
        <authorList>
            <person name="Crispim J.S."/>
            <person name="Vidigal P.M.P."/>
            <person name="Silva L.C.F."/>
            <person name="Araujo L.C."/>
            <person name="Laguardia C.N."/>
            <person name="Dias R.S."/>
            <person name="Sousa M.P."/>
            <person name="Paula S.O."/>
            <person name="Silva C."/>
        </authorList>
    </citation>
    <scope>NUCLEOTIDE SEQUENCE [LARGE SCALE GENOMIC DNA]</scope>
    <source>
        <strain evidence="3 4">P48SEP</strain>
    </source>
</reference>
<sequence>MKYVWFPGCKIPYHQPQYGEASRAVCAALGVELVGLELGCCGYPVRHQSFEASVLSSARNLALAAAEGLPILTPCKCCYGNLRHAIYWMERNETLQKRIRRLLAQEGLHLPTRPVDWPEPVHLLTALDRDVGAPAIAVAVTNPLTDIKIAAHYGCHALRPGNVTRFDNPLQPTLFERLVEAAGATAVYWPMRLECCGNPLFGKDDRMALKLARKKLVDAMTAGAQVLATACTYCQLQFDTHRSLLHELMPLEGAPPSVLYPQLLGLALGLPPATLGLHRNVTDWARILG</sequence>
<dbReference type="AlphaFoldDB" id="A0A6P1ZCI0"/>
<dbReference type="EMBL" id="QMIF01000013">
    <property type="protein sequence ID" value="TVM31865.1"/>
    <property type="molecule type" value="Genomic_DNA"/>
</dbReference>
<protein>
    <submittedName>
        <fullName evidence="3">CoB--CoM heterodisulfide reductase</fullName>
    </submittedName>
</protein>
<accession>A0A6P1ZCI0</accession>
<dbReference type="InterPro" id="IPR051278">
    <property type="entry name" value="HdrB/HdrD_reductase"/>
</dbReference>
<evidence type="ECO:0000256" key="1">
    <source>
        <dbReference type="ARBA" id="ARBA00023002"/>
    </source>
</evidence>
<proteinExistence type="predicted"/>
<dbReference type="Gene3D" id="1.20.1050.140">
    <property type="match status" value="1"/>
</dbReference>
<feature type="domain" description="Cysteine-rich" evidence="2">
    <location>
        <begin position="149"/>
        <end position="239"/>
    </location>
</feature>
<dbReference type="OrthoDB" id="9777685at2"/>
<evidence type="ECO:0000259" key="2">
    <source>
        <dbReference type="Pfam" id="PF02754"/>
    </source>
</evidence>
<dbReference type="PANTHER" id="PTHR42947">
    <property type="entry name" value="COB--COM HETERODISULFIDE REDUCTASE SUBUNIT B 1"/>
    <property type="match status" value="1"/>
</dbReference>
<dbReference type="InterPro" id="IPR004017">
    <property type="entry name" value="Cys_rich_dom"/>
</dbReference>
<organism evidence="3 4">
    <name type="scientific">Oceanidesulfovibrio marinus</name>
    <dbReference type="NCBI Taxonomy" id="370038"/>
    <lineage>
        <taxon>Bacteria</taxon>
        <taxon>Pseudomonadati</taxon>
        <taxon>Thermodesulfobacteriota</taxon>
        <taxon>Desulfovibrionia</taxon>
        <taxon>Desulfovibrionales</taxon>
        <taxon>Desulfovibrionaceae</taxon>
        <taxon>Oceanidesulfovibrio</taxon>
    </lineage>
</organism>
<dbReference type="PANTHER" id="PTHR42947:SF1">
    <property type="entry name" value="COB--COM HETERODISULFIDE REDUCTASE SUBUNIT B 1"/>
    <property type="match status" value="1"/>
</dbReference>
<dbReference type="Proteomes" id="UP000434052">
    <property type="component" value="Unassembled WGS sequence"/>
</dbReference>
<comment type="caution">
    <text evidence="3">The sequence shown here is derived from an EMBL/GenBank/DDBJ whole genome shotgun (WGS) entry which is preliminary data.</text>
</comment>
<dbReference type="Pfam" id="PF02754">
    <property type="entry name" value="CCG"/>
    <property type="match status" value="2"/>
</dbReference>
<evidence type="ECO:0000313" key="4">
    <source>
        <dbReference type="Proteomes" id="UP000434052"/>
    </source>
</evidence>
<gene>
    <name evidence="3" type="ORF">DQK91_16780</name>
</gene>
<feature type="domain" description="Cysteine-rich" evidence="2">
    <location>
        <begin position="3"/>
        <end position="83"/>
    </location>
</feature>
<name>A0A6P1ZCI0_9BACT</name>
<dbReference type="RefSeq" id="WP_144306552.1">
    <property type="nucleotide sequence ID" value="NZ_QMIF01000013.1"/>
</dbReference>
<dbReference type="GO" id="GO:0016491">
    <property type="term" value="F:oxidoreductase activity"/>
    <property type="evidence" value="ECO:0007669"/>
    <property type="project" value="UniProtKB-KW"/>
</dbReference>
<keyword evidence="1" id="KW-0560">Oxidoreductase</keyword>
<evidence type="ECO:0000313" key="3">
    <source>
        <dbReference type="EMBL" id="TVM31865.1"/>
    </source>
</evidence>